<organism evidence="1 2">
    <name type="scientific">Larkinella punicea</name>
    <dbReference type="NCBI Taxonomy" id="2315727"/>
    <lineage>
        <taxon>Bacteria</taxon>
        <taxon>Pseudomonadati</taxon>
        <taxon>Bacteroidota</taxon>
        <taxon>Cytophagia</taxon>
        <taxon>Cytophagales</taxon>
        <taxon>Spirosomataceae</taxon>
        <taxon>Larkinella</taxon>
    </lineage>
</organism>
<dbReference type="EMBL" id="QOWE01000009">
    <property type="protein sequence ID" value="RCR69151.1"/>
    <property type="molecule type" value="Genomic_DNA"/>
</dbReference>
<accession>A0A368JSI2</accession>
<evidence type="ECO:0000313" key="1">
    <source>
        <dbReference type="EMBL" id="RCR69151.1"/>
    </source>
</evidence>
<comment type="caution">
    <text evidence="1">The sequence shown here is derived from an EMBL/GenBank/DDBJ whole genome shotgun (WGS) entry which is preliminary data.</text>
</comment>
<dbReference type="RefSeq" id="WP_114406327.1">
    <property type="nucleotide sequence ID" value="NZ_QOWE01000009.1"/>
</dbReference>
<dbReference type="AlphaFoldDB" id="A0A368JSI2"/>
<proteinExistence type="predicted"/>
<gene>
    <name evidence="1" type="ORF">DUE52_12350</name>
</gene>
<protein>
    <submittedName>
        <fullName evidence="1">DUF2911 domain-containing protein</fullName>
    </submittedName>
</protein>
<sequence length="178" mass="19735">MKKVLWIVGGLAVLVLIGYFGLRSFTKSSSPEAVATSDQNGVQVKVEYCQPYKKGRKIFGGLVPYGEVWRTGANEATIITIDQNVTVAGQPLDEGEYSLWTIPSEGSWMVIFNRETGQWGTSYDQTKDVLRVPVAARKRNAVAEQFYISFAPQAGGSDMLLAWDQTEAIVPIRLRENQ</sequence>
<dbReference type="Pfam" id="PF11138">
    <property type="entry name" value="DUF2911"/>
    <property type="match status" value="1"/>
</dbReference>
<dbReference type="Proteomes" id="UP000253383">
    <property type="component" value="Unassembled WGS sequence"/>
</dbReference>
<name>A0A368JSI2_9BACT</name>
<reference evidence="1 2" key="1">
    <citation type="submission" date="2018-07" db="EMBL/GenBank/DDBJ databases">
        <title>Genome analysis of Larkinella rosea.</title>
        <authorList>
            <person name="Zhou Z."/>
            <person name="Wang G."/>
        </authorList>
    </citation>
    <scope>NUCLEOTIDE SEQUENCE [LARGE SCALE GENOMIC DNA]</scope>
    <source>
        <strain evidence="2">zzj9</strain>
    </source>
</reference>
<keyword evidence="2" id="KW-1185">Reference proteome</keyword>
<evidence type="ECO:0000313" key="2">
    <source>
        <dbReference type="Proteomes" id="UP000253383"/>
    </source>
</evidence>
<dbReference type="OrthoDB" id="195456at2"/>
<dbReference type="InterPro" id="IPR021314">
    <property type="entry name" value="DUF2911"/>
</dbReference>